<dbReference type="InterPro" id="IPR049892">
    <property type="entry name" value="AA9"/>
</dbReference>
<evidence type="ECO:0000256" key="2">
    <source>
        <dbReference type="ARBA" id="ARBA00004613"/>
    </source>
</evidence>
<gene>
    <name evidence="17" type="ORF">RDB_LOCUS98808</name>
</gene>
<evidence type="ECO:0000259" key="16">
    <source>
        <dbReference type="PROSITE" id="PS51164"/>
    </source>
</evidence>
<evidence type="ECO:0000256" key="13">
    <source>
        <dbReference type="ARBA" id="ARBA00044502"/>
    </source>
</evidence>
<evidence type="ECO:0000256" key="5">
    <source>
        <dbReference type="ARBA" id="ARBA00022729"/>
    </source>
</evidence>
<proteinExistence type="inferred from homology"/>
<dbReference type="PANTHER" id="PTHR33353">
    <property type="entry name" value="PUTATIVE (AFU_ORTHOLOGUE AFUA_1G12560)-RELATED"/>
    <property type="match status" value="1"/>
</dbReference>
<dbReference type="Proteomes" id="UP000663850">
    <property type="component" value="Unassembled WGS sequence"/>
</dbReference>
<dbReference type="GO" id="GO:0030245">
    <property type="term" value="P:cellulose catabolic process"/>
    <property type="evidence" value="ECO:0007669"/>
    <property type="project" value="UniProtKB-UniRule"/>
</dbReference>
<keyword evidence="12 15" id="KW-0624">Polysaccharide degradation</keyword>
<keyword evidence="8" id="KW-0186">Copper</keyword>
<dbReference type="GO" id="GO:0008810">
    <property type="term" value="F:cellulase activity"/>
    <property type="evidence" value="ECO:0007669"/>
    <property type="project" value="UniProtKB-UniRule"/>
</dbReference>
<evidence type="ECO:0000256" key="9">
    <source>
        <dbReference type="ARBA" id="ARBA00023033"/>
    </source>
</evidence>
<organism evidence="17 18">
    <name type="scientific">Rhizoctonia solani</name>
    <dbReference type="NCBI Taxonomy" id="456999"/>
    <lineage>
        <taxon>Eukaryota</taxon>
        <taxon>Fungi</taxon>
        <taxon>Dikarya</taxon>
        <taxon>Basidiomycota</taxon>
        <taxon>Agaricomycotina</taxon>
        <taxon>Agaricomycetes</taxon>
        <taxon>Cantharellales</taxon>
        <taxon>Ceratobasidiaceae</taxon>
        <taxon>Rhizoctonia</taxon>
    </lineage>
</organism>
<dbReference type="GO" id="GO:0046872">
    <property type="term" value="F:metal ion binding"/>
    <property type="evidence" value="ECO:0007669"/>
    <property type="project" value="UniProtKB-KW"/>
</dbReference>
<feature type="domain" description="CBM1" evidence="16">
    <location>
        <begin position="420"/>
        <end position="456"/>
    </location>
</feature>
<comment type="catalytic activity">
    <reaction evidence="14 15">
        <text>[(1-&gt;4)-beta-D-glucosyl]n+m + reduced acceptor + O2 = 4-dehydro-beta-D-glucosyl-[(1-&gt;4)-beta-D-glucosyl]n-1 + [(1-&gt;4)-beta-D-glucosyl]m + acceptor + H2O.</text>
        <dbReference type="EC" id="1.14.99.56"/>
    </reaction>
</comment>
<evidence type="ECO:0000256" key="11">
    <source>
        <dbReference type="ARBA" id="ARBA00023277"/>
    </source>
</evidence>
<comment type="similarity">
    <text evidence="13">Belongs to the polysaccharide monooxygenase AA9 family.</text>
</comment>
<dbReference type="SMART" id="SM00236">
    <property type="entry name" value="fCBD"/>
    <property type="match status" value="1"/>
</dbReference>
<dbReference type="PROSITE" id="PS00562">
    <property type="entry name" value="CBM1_1"/>
    <property type="match status" value="1"/>
</dbReference>
<evidence type="ECO:0000256" key="1">
    <source>
        <dbReference type="ARBA" id="ARBA00001973"/>
    </source>
</evidence>
<keyword evidence="9" id="KW-0503">Monooxygenase</keyword>
<evidence type="ECO:0000256" key="4">
    <source>
        <dbReference type="ARBA" id="ARBA00022723"/>
    </source>
</evidence>
<keyword evidence="11 15" id="KW-0119">Carbohydrate metabolism</keyword>
<dbReference type="Gene3D" id="2.70.50.70">
    <property type="match status" value="1"/>
</dbReference>
<evidence type="ECO:0000256" key="15">
    <source>
        <dbReference type="RuleBase" id="RU368122"/>
    </source>
</evidence>
<comment type="caution">
    <text evidence="17">The sequence shown here is derived from an EMBL/GenBank/DDBJ whole genome shotgun (WGS) entry which is preliminary data.</text>
</comment>
<dbReference type="OrthoDB" id="1077582at2759"/>
<keyword evidence="3 15" id="KW-0964">Secreted</keyword>
<evidence type="ECO:0000256" key="7">
    <source>
        <dbReference type="ARBA" id="ARBA00023002"/>
    </source>
</evidence>
<dbReference type="Pfam" id="PF00734">
    <property type="entry name" value="CBM_1"/>
    <property type="match status" value="1"/>
</dbReference>
<dbReference type="InterPro" id="IPR000254">
    <property type="entry name" value="CBD"/>
</dbReference>
<comment type="cofactor">
    <cofactor evidence="1">
        <name>Cu(2+)</name>
        <dbReference type="ChEBI" id="CHEBI:29036"/>
    </cofactor>
</comment>
<dbReference type="PROSITE" id="PS51164">
    <property type="entry name" value="CBM1_2"/>
    <property type="match status" value="1"/>
</dbReference>
<dbReference type="PANTHER" id="PTHR33353:SF9">
    <property type="entry name" value="ENDOGLUCANASE II"/>
    <property type="match status" value="1"/>
</dbReference>
<dbReference type="GO" id="GO:0004497">
    <property type="term" value="F:monooxygenase activity"/>
    <property type="evidence" value="ECO:0007669"/>
    <property type="project" value="UniProtKB-KW"/>
</dbReference>
<evidence type="ECO:0000313" key="17">
    <source>
        <dbReference type="EMBL" id="CAE6503946.1"/>
    </source>
</evidence>
<keyword evidence="10 15" id="KW-1015">Disulfide bond</keyword>
<dbReference type="EC" id="1.14.99.56" evidence="15"/>
<dbReference type="SUPFAM" id="SSF57180">
    <property type="entry name" value="Cellulose-binding domain"/>
    <property type="match status" value="1"/>
</dbReference>
<dbReference type="EMBL" id="CAJMWZ010005281">
    <property type="protein sequence ID" value="CAE6503946.1"/>
    <property type="molecule type" value="Genomic_DNA"/>
</dbReference>
<dbReference type="InterPro" id="IPR035971">
    <property type="entry name" value="CBD_sf"/>
</dbReference>
<dbReference type="AlphaFoldDB" id="A0A8H3D036"/>
<dbReference type="CDD" id="cd21175">
    <property type="entry name" value="LPMO_AA9"/>
    <property type="match status" value="1"/>
</dbReference>
<evidence type="ECO:0000256" key="3">
    <source>
        <dbReference type="ARBA" id="ARBA00022525"/>
    </source>
</evidence>
<keyword evidence="7" id="KW-0560">Oxidoreductase</keyword>
<protein>
    <recommendedName>
        <fullName evidence="15">AA9 family lytic polysaccharide monooxygenase</fullName>
        <ecNumber evidence="15">1.14.99.56</ecNumber>
    </recommendedName>
    <alternativeName>
        <fullName evidence="15">Endo-beta-1,4-glucanase</fullName>
    </alternativeName>
    <alternativeName>
        <fullName evidence="15">Glycosyl hydrolase 61 family protein</fullName>
    </alternativeName>
</protein>
<evidence type="ECO:0000256" key="14">
    <source>
        <dbReference type="ARBA" id="ARBA00045077"/>
    </source>
</evidence>
<sequence>MRTGNILAALAAAYTAHAHATFQYLWVDGVDEGGKCVRTPAGNSPIADPTSNTLACNANGEVSAASICPIAAGSKVAVEMHQHNNRDCTEEAIGGNHDGPTIIYMAKVENAASAVGSEANWFKVAEAGLVSKDYWGTDVMNANCGKVEFTIPPDIPAGNYLIRAEVIALHVAGSVGGAQFYMSCYQINVTGGGAASPATVKFPGAYSATDPGILFNVNGAYTSYAIPGPPVYSPGGSYGGSPPDVATKSTVAITSATSTSTAVTPTAVYPTEAASYSTGIADATSSDPSTEVTSTPASTDVTLPYSVNIIDTVSAVAYPTEAASTSPYSVNATDTTSAAAYSMEVTSTPAATDVTLPYLVNTTVTASVVAYPTEAASTSAADTDVTSASAIATEVARTSVTTTSSTVTTTTPSAAHTATDLVAKYYQCGGLGWTGGTACVAGATCVIQNPFYHQCL</sequence>
<dbReference type="GO" id="GO:0030248">
    <property type="term" value="F:cellulose binding"/>
    <property type="evidence" value="ECO:0007669"/>
    <property type="project" value="UniProtKB-UniRule"/>
</dbReference>
<dbReference type="InterPro" id="IPR005103">
    <property type="entry name" value="AA9_LPMO"/>
</dbReference>
<keyword evidence="6 15" id="KW-0136">Cellulose degradation</keyword>
<evidence type="ECO:0000256" key="6">
    <source>
        <dbReference type="ARBA" id="ARBA00023001"/>
    </source>
</evidence>
<keyword evidence="4" id="KW-0479">Metal-binding</keyword>
<comment type="domain">
    <text evidence="15">Has a modular structure: an endo-beta-1,4-glucanase catalytic module at the N-terminus, a linker rich in serines and threonines, and a C-terminal carbohydrate-binding module (CBM).</text>
</comment>
<evidence type="ECO:0000313" key="18">
    <source>
        <dbReference type="Proteomes" id="UP000663850"/>
    </source>
</evidence>
<comment type="subcellular location">
    <subcellularLocation>
        <location evidence="2 15">Secreted</location>
    </subcellularLocation>
</comment>
<name>A0A8H3D036_9AGAM</name>
<evidence type="ECO:0000256" key="12">
    <source>
        <dbReference type="ARBA" id="ARBA00023326"/>
    </source>
</evidence>
<dbReference type="GO" id="GO:0005576">
    <property type="term" value="C:extracellular region"/>
    <property type="evidence" value="ECO:0007669"/>
    <property type="project" value="UniProtKB-SubCell"/>
</dbReference>
<evidence type="ECO:0000256" key="8">
    <source>
        <dbReference type="ARBA" id="ARBA00023008"/>
    </source>
</evidence>
<keyword evidence="5" id="KW-0732">Signal</keyword>
<reference evidence="17" key="1">
    <citation type="submission" date="2021-01" db="EMBL/GenBank/DDBJ databases">
        <authorList>
            <person name="Kaushik A."/>
        </authorList>
    </citation>
    <scope>NUCLEOTIDE SEQUENCE</scope>
    <source>
        <strain evidence="17">Type strain: AG8-Rh-89/</strain>
    </source>
</reference>
<accession>A0A8H3D036</accession>
<dbReference type="Pfam" id="PF03443">
    <property type="entry name" value="AA9"/>
    <property type="match status" value="1"/>
</dbReference>
<evidence type="ECO:0000256" key="10">
    <source>
        <dbReference type="ARBA" id="ARBA00023157"/>
    </source>
</evidence>
<comment type="function">
    <text evidence="15">Lytic polysaccharide monooxygenase (LMPO) that depolymerizes crystalline and amorphous polysaccharides via the oxidation of scissile alpha- or beta-(1-4)-glycosidic bonds, yielding C1 and/or C4 oxidation products. Catalysis by LPMOs requires the reduction of the active-site copper from Cu(II) to Cu(I) by a reducing agent and H(2)O(2) or O(2) as a cosubstrate.</text>
</comment>